<accession>A0A1W1W053</accession>
<keyword evidence="6" id="KW-1185">Reference proteome</keyword>
<dbReference type="InterPro" id="IPR036291">
    <property type="entry name" value="NAD(P)-bd_dom_sf"/>
</dbReference>
<dbReference type="InterPro" id="IPR020843">
    <property type="entry name" value="ER"/>
</dbReference>
<evidence type="ECO:0000256" key="2">
    <source>
        <dbReference type="ARBA" id="ARBA00022833"/>
    </source>
</evidence>
<dbReference type="PANTHER" id="PTHR43401:SF2">
    <property type="entry name" value="L-THREONINE 3-DEHYDROGENASE"/>
    <property type="match status" value="1"/>
</dbReference>
<dbReference type="SMART" id="SM00829">
    <property type="entry name" value="PKS_ER"/>
    <property type="match status" value="1"/>
</dbReference>
<dbReference type="Proteomes" id="UP000192569">
    <property type="component" value="Chromosome I"/>
</dbReference>
<dbReference type="Gene3D" id="3.90.180.10">
    <property type="entry name" value="Medium-chain alcohol dehydrogenases, catalytic domain"/>
    <property type="match status" value="1"/>
</dbReference>
<proteinExistence type="predicted"/>
<protein>
    <submittedName>
        <fullName evidence="5">2-desacetyl-2-hydroxyethyl bacteriochlorophyllide A dehydrogenase</fullName>
    </submittedName>
</protein>
<name>A0A1W1W053_9FIRM</name>
<organism evidence="5 6">
    <name type="scientific">Thermanaeromonas toyohensis ToBE</name>
    <dbReference type="NCBI Taxonomy" id="698762"/>
    <lineage>
        <taxon>Bacteria</taxon>
        <taxon>Bacillati</taxon>
        <taxon>Bacillota</taxon>
        <taxon>Clostridia</taxon>
        <taxon>Neomoorellales</taxon>
        <taxon>Neomoorellaceae</taxon>
        <taxon>Thermanaeromonas</taxon>
    </lineage>
</organism>
<feature type="domain" description="Enoyl reductase (ER)" evidence="4">
    <location>
        <begin position="8"/>
        <end position="333"/>
    </location>
</feature>
<dbReference type="RefSeq" id="WP_084666367.1">
    <property type="nucleotide sequence ID" value="NZ_LT838272.1"/>
</dbReference>
<dbReference type="Gene3D" id="3.40.50.720">
    <property type="entry name" value="NAD(P)-binding Rossmann-like Domain"/>
    <property type="match status" value="1"/>
</dbReference>
<evidence type="ECO:0000313" key="5">
    <source>
        <dbReference type="EMBL" id="SMB98978.1"/>
    </source>
</evidence>
<dbReference type="AlphaFoldDB" id="A0A1W1W053"/>
<dbReference type="InterPro" id="IPR013149">
    <property type="entry name" value="ADH-like_C"/>
</dbReference>
<dbReference type="PANTHER" id="PTHR43401">
    <property type="entry name" value="L-THREONINE 3-DEHYDROGENASE"/>
    <property type="match status" value="1"/>
</dbReference>
<dbReference type="GO" id="GO:0046872">
    <property type="term" value="F:metal ion binding"/>
    <property type="evidence" value="ECO:0007669"/>
    <property type="project" value="UniProtKB-KW"/>
</dbReference>
<sequence length="336" mass="36277">MKAVVYEGPRRLEVKDVPVPQPGPGEALLKVFYGGLCGTDMHIYHGVHPRAKPPLIMGHEFCGQIVALNGEAAGVKVGDKVVVEPLLSCGKCAACLSGYYHVCANLGLLGIDRDGGFAEYALVPISRVHRLPQDMPMLEAALVEPVAVAIHAVRMSRLKIGDIVAILGAGPIGTLVAETCRASGAEVIITEVAPERLERARARGFLALNALAQDVEAEVRAVTCGKGVDVVFDAAGVPATAELSTRIVKVRGQVVVVGVFNEPPPVDYRTVSFRELDIIGVRVYNFEDYQIAADMIYKRKIKVDGIVTHIFKLEEAERACEIMERGEGMKILFRLD</sequence>
<dbReference type="SUPFAM" id="SSF50129">
    <property type="entry name" value="GroES-like"/>
    <property type="match status" value="1"/>
</dbReference>
<evidence type="ECO:0000256" key="3">
    <source>
        <dbReference type="ARBA" id="ARBA00023002"/>
    </source>
</evidence>
<reference evidence="5 6" key="1">
    <citation type="submission" date="2017-04" db="EMBL/GenBank/DDBJ databases">
        <authorList>
            <person name="Afonso C.L."/>
            <person name="Miller P.J."/>
            <person name="Scott M.A."/>
            <person name="Spackman E."/>
            <person name="Goraichik I."/>
            <person name="Dimitrov K.M."/>
            <person name="Suarez D.L."/>
            <person name="Swayne D.E."/>
        </authorList>
    </citation>
    <scope>NUCLEOTIDE SEQUENCE [LARGE SCALE GENOMIC DNA]</scope>
    <source>
        <strain evidence="5 6">ToBE</strain>
    </source>
</reference>
<dbReference type="Pfam" id="PF08240">
    <property type="entry name" value="ADH_N"/>
    <property type="match status" value="1"/>
</dbReference>
<dbReference type="InterPro" id="IPR011032">
    <property type="entry name" value="GroES-like_sf"/>
</dbReference>
<evidence type="ECO:0000313" key="6">
    <source>
        <dbReference type="Proteomes" id="UP000192569"/>
    </source>
</evidence>
<dbReference type="SUPFAM" id="SSF51735">
    <property type="entry name" value="NAD(P)-binding Rossmann-fold domains"/>
    <property type="match status" value="1"/>
</dbReference>
<dbReference type="Pfam" id="PF00107">
    <property type="entry name" value="ADH_zinc_N"/>
    <property type="match status" value="1"/>
</dbReference>
<evidence type="ECO:0000256" key="1">
    <source>
        <dbReference type="ARBA" id="ARBA00022723"/>
    </source>
</evidence>
<dbReference type="OrthoDB" id="9777057at2"/>
<dbReference type="InterPro" id="IPR013154">
    <property type="entry name" value="ADH-like_N"/>
</dbReference>
<dbReference type="GO" id="GO:0016491">
    <property type="term" value="F:oxidoreductase activity"/>
    <property type="evidence" value="ECO:0007669"/>
    <property type="project" value="UniProtKB-KW"/>
</dbReference>
<evidence type="ECO:0000259" key="4">
    <source>
        <dbReference type="SMART" id="SM00829"/>
    </source>
</evidence>
<dbReference type="InterPro" id="IPR050129">
    <property type="entry name" value="Zn_alcohol_dh"/>
</dbReference>
<gene>
    <name evidence="5" type="ORF">SAMN00808754_2664</name>
</gene>
<keyword evidence="2" id="KW-0862">Zinc</keyword>
<keyword evidence="1" id="KW-0479">Metal-binding</keyword>
<keyword evidence="3" id="KW-0560">Oxidoreductase</keyword>
<dbReference type="STRING" id="698762.SAMN00808754_2664"/>
<dbReference type="EMBL" id="LT838272">
    <property type="protein sequence ID" value="SMB98978.1"/>
    <property type="molecule type" value="Genomic_DNA"/>
</dbReference>